<evidence type="ECO:0000256" key="2">
    <source>
        <dbReference type="ARBA" id="ARBA00022801"/>
    </source>
</evidence>
<evidence type="ECO:0000313" key="4">
    <source>
        <dbReference type="Proteomes" id="UP000275663"/>
    </source>
</evidence>
<evidence type="ECO:0000313" key="3">
    <source>
        <dbReference type="EMBL" id="AZP14684.1"/>
    </source>
</evidence>
<dbReference type="KEGG" id="upv:EJN92_20445"/>
<dbReference type="OrthoDB" id="9784036at2"/>
<sequence>MLVLAAQASHAQTQVKPLIIGESLELVSKVVKETRRINVYLPEAYTAQAASAFPVVYMLDGGVAEDFLHIAGLMQVSMANGSMRPFILVGIENTVRRHDLTGPSENALDKKEVPNLGGSALFRQFIADELIPEIEQRYRTTKERALVGESLAGLFTLECLLHAPDLFQTYIAIDPSLWWNDEALTTQFAEKLRKQPRLAKKLYFASAGQAGMANVANKFSDMLKASQVQGLDWTYENYPKETHASIYHPAALTAFRQLFAAPVKTKK</sequence>
<dbReference type="PANTHER" id="PTHR40841:SF2">
    <property type="entry name" value="SIDEROPHORE-DEGRADING ESTERASE (EUROFUNG)"/>
    <property type="match status" value="1"/>
</dbReference>
<name>A0A3Q9BVR0_9BURK</name>
<dbReference type="AlphaFoldDB" id="A0A3Q9BVR0"/>
<dbReference type="InterPro" id="IPR000801">
    <property type="entry name" value="Esterase-like"/>
</dbReference>
<gene>
    <name evidence="3" type="ORF">EJN92_20445</name>
</gene>
<dbReference type="PANTHER" id="PTHR40841">
    <property type="entry name" value="SIDEROPHORE TRIACETYLFUSARININE C ESTERASE"/>
    <property type="match status" value="1"/>
</dbReference>
<keyword evidence="4" id="KW-1185">Reference proteome</keyword>
<organism evidence="3 4">
    <name type="scientific">Undibacterium parvum</name>
    <dbReference type="NCBI Taxonomy" id="401471"/>
    <lineage>
        <taxon>Bacteria</taxon>
        <taxon>Pseudomonadati</taxon>
        <taxon>Pseudomonadota</taxon>
        <taxon>Betaproteobacteria</taxon>
        <taxon>Burkholderiales</taxon>
        <taxon>Oxalobacteraceae</taxon>
        <taxon>Undibacterium</taxon>
    </lineage>
</organism>
<dbReference type="Pfam" id="PF00756">
    <property type="entry name" value="Esterase"/>
    <property type="match status" value="1"/>
</dbReference>
<dbReference type="Proteomes" id="UP000275663">
    <property type="component" value="Chromosome"/>
</dbReference>
<protein>
    <submittedName>
        <fullName evidence="3">Alpha/beta hydrolase</fullName>
    </submittedName>
</protein>
<dbReference type="EMBL" id="CP034464">
    <property type="protein sequence ID" value="AZP14684.1"/>
    <property type="molecule type" value="Genomic_DNA"/>
</dbReference>
<evidence type="ECO:0000256" key="1">
    <source>
        <dbReference type="ARBA" id="ARBA00005622"/>
    </source>
</evidence>
<accession>A0A3Q9BVR0</accession>
<reference evidence="3 4" key="1">
    <citation type="journal article" date="2011" name="Int. J. Syst. Evol. Microbiol.">
        <title>Description of Undibacterium oligocarboniphilum sp. nov., isolated from purified water, and Undibacterium pigrum strain CCUG 49012 as the type strain of Undibacterium parvum sp. nov., and emended descriptions of the genus Undibacterium and the species Undibacterium pigrum.</title>
        <authorList>
            <person name="Eder W."/>
            <person name="Wanner G."/>
            <person name="Ludwig W."/>
            <person name="Busse H.J."/>
            <person name="Ziemke-Kageler F."/>
            <person name="Lang E."/>
        </authorList>
    </citation>
    <scope>NUCLEOTIDE SEQUENCE [LARGE SCALE GENOMIC DNA]</scope>
    <source>
        <strain evidence="3 4">DSM 23061</strain>
    </source>
</reference>
<proteinExistence type="inferred from homology"/>
<dbReference type="InterPro" id="IPR029058">
    <property type="entry name" value="AB_hydrolase_fold"/>
</dbReference>
<comment type="similarity">
    <text evidence="1">Belongs to the esterase D family.</text>
</comment>
<dbReference type="SUPFAM" id="SSF53474">
    <property type="entry name" value="alpha/beta-Hydrolases"/>
    <property type="match status" value="1"/>
</dbReference>
<dbReference type="Gene3D" id="3.40.50.1820">
    <property type="entry name" value="alpha/beta hydrolase"/>
    <property type="match status" value="1"/>
</dbReference>
<dbReference type="InterPro" id="IPR052558">
    <property type="entry name" value="Siderophore_Hydrolase_D"/>
</dbReference>
<keyword evidence="2 3" id="KW-0378">Hydrolase</keyword>
<dbReference type="GO" id="GO:0016788">
    <property type="term" value="F:hydrolase activity, acting on ester bonds"/>
    <property type="evidence" value="ECO:0007669"/>
    <property type="project" value="TreeGrafter"/>
</dbReference>